<proteinExistence type="predicted"/>
<feature type="signal peptide" evidence="2">
    <location>
        <begin position="1"/>
        <end position="21"/>
    </location>
</feature>
<evidence type="ECO:0000256" key="2">
    <source>
        <dbReference type="SAM" id="SignalP"/>
    </source>
</evidence>
<name>A0A7T4JVY6_9CORY</name>
<evidence type="ECO:0000313" key="3">
    <source>
        <dbReference type="EMBL" id="QQB47370.1"/>
    </source>
</evidence>
<keyword evidence="1" id="KW-0812">Transmembrane</keyword>
<dbReference type="EMBL" id="CP066007">
    <property type="protein sequence ID" value="QQB47370.1"/>
    <property type="molecule type" value="Genomic_DNA"/>
</dbReference>
<evidence type="ECO:0008006" key="5">
    <source>
        <dbReference type="Google" id="ProtNLM"/>
    </source>
</evidence>
<accession>A0A7T4JVY6</accession>
<reference evidence="3 4" key="1">
    <citation type="submission" date="2020-12" db="EMBL/GenBank/DDBJ databases">
        <title>FDA dAtabase for Regulatory Grade micrObial Sequences (FDA-ARGOS): Supporting development and validation of Infectious Disease Dx tests.</title>
        <authorList>
            <person name="Sproer C."/>
            <person name="Gronow S."/>
            <person name="Severitt S."/>
            <person name="Schroder I."/>
            <person name="Tallon L."/>
            <person name="Sadzewicz L."/>
            <person name="Zhao X."/>
            <person name="Boylan J."/>
            <person name="Ott S."/>
            <person name="Bowen H."/>
            <person name="Vavikolanu K."/>
            <person name="Mehta A."/>
            <person name="Aluvathingal J."/>
            <person name="Nadendla S."/>
            <person name="Lowell S."/>
            <person name="Myers T."/>
            <person name="Yan Y."/>
            <person name="Sichtig H."/>
        </authorList>
    </citation>
    <scope>NUCLEOTIDE SEQUENCE [LARGE SCALE GENOMIC DNA]</scope>
    <source>
        <strain evidence="3 4">FDAARGOS_1053</strain>
    </source>
</reference>
<protein>
    <recommendedName>
        <fullName evidence="5">Secreted protein</fullName>
    </recommendedName>
</protein>
<evidence type="ECO:0000313" key="4">
    <source>
        <dbReference type="Proteomes" id="UP000596145"/>
    </source>
</evidence>
<keyword evidence="1" id="KW-0472">Membrane</keyword>
<feature type="transmembrane region" description="Helical" evidence="1">
    <location>
        <begin position="167"/>
        <end position="189"/>
    </location>
</feature>
<organism evidence="3 4">
    <name type="scientific">Corynebacterium glucuronolyticum</name>
    <dbReference type="NCBI Taxonomy" id="39791"/>
    <lineage>
        <taxon>Bacteria</taxon>
        <taxon>Bacillati</taxon>
        <taxon>Actinomycetota</taxon>
        <taxon>Actinomycetes</taxon>
        <taxon>Mycobacteriales</taxon>
        <taxon>Corynebacteriaceae</taxon>
        <taxon>Corynebacterium</taxon>
    </lineage>
</organism>
<dbReference type="RefSeq" id="WP_084036092.1">
    <property type="nucleotide sequence ID" value="NZ_CP066007.1"/>
</dbReference>
<feature type="chain" id="PRO_5034194838" description="Secreted protein" evidence="2">
    <location>
        <begin position="22"/>
        <end position="203"/>
    </location>
</feature>
<dbReference type="GeneID" id="92760786"/>
<keyword evidence="2" id="KW-0732">Signal</keyword>
<evidence type="ECO:0000256" key="1">
    <source>
        <dbReference type="SAM" id="Phobius"/>
    </source>
</evidence>
<sequence>MRRVALLTALAVGLAPVPAIADVPNPITELRLDMCENKNPHFNGVFLRDAVHAAGFSSCADYARVRSSEELDRLASHALDGKTTDGTTTLIARGESSATAFGTTWSLAQLPGLEHAKGYSTTSTSQLHDLLDPELTTWGIASDARGTAAVAKGQGATPKEESETRTVLLALLGVAGALGTLFFLVKAVIDFVEQNLHIQILPR</sequence>
<gene>
    <name evidence="3" type="ORF">I6I10_05625</name>
</gene>
<dbReference type="AlphaFoldDB" id="A0A7T4JVY6"/>
<dbReference type="Proteomes" id="UP000596145">
    <property type="component" value="Chromosome"/>
</dbReference>
<dbReference type="OrthoDB" id="9987955at2"/>
<keyword evidence="1" id="KW-1133">Transmembrane helix</keyword>